<dbReference type="RefSeq" id="WP_036156918.1">
    <property type="nucleotide sequence ID" value="NZ_AVCX01000002.1"/>
</dbReference>
<gene>
    <name evidence="2" type="ORF">CD32_17170</name>
</gene>
<dbReference type="STRING" id="1220589.CD32_17170"/>
<dbReference type="InterPro" id="IPR035919">
    <property type="entry name" value="EAL_sf"/>
</dbReference>
<dbReference type="Gene3D" id="3.30.450.20">
    <property type="entry name" value="PAS domain"/>
    <property type="match status" value="1"/>
</dbReference>
<feature type="domain" description="EAL" evidence="1">
    <location>
        <begin position="1"/>
        <end position="246"/>
    </location>
</feature>
<dbReference type="SMART" id="SM00052">
    <property type="entry name" value="EAL"/>
    <property type="match status" value="1"/>
</dbReference>
<dbReference type="PANTHER" id="PTHR33121:SF82">
    <property type="entry name" value="SIGNAL TRANSDUCTION PROTEIN CONTAINING A EAL DOMAIN"/>
    <property type="match status" value="1"/>
</dbReference>
<dbReference type="Pfam" id="PF00563">
    <property type="entry name" value="EAL"/>
    <property type="match status" value="1"/>
</dbReference>
<dbReference type="eggNOG" id="COG2200">
    <property type="taxonomic scope" value="Bacteria"/>
</dbReference>
<organism evidence="2 3">
    <name type="scientific">Lysinibacillus odysseyi 34hs-1 = NBRC 100172</name>
    <dbReference type="NCBI Taxonomy" id="1220589"/>
    <lineage>
        <taxon>Bacteria</taxon>
        <taxon>Bacillati</taxon>
        <taxon>Bacillota</taxon>
        <taxon>Bacilli</taxon>
        <taxon>Bacillales</taxon>
        <taxon>Bacillaceae</taxon>
        <taxon>Lysinibacillus</taxon>
    </lineage>
</organism>
<dbReference type="SUPFAM" id="SSF141868">
    <property type="entry name" value="EAL domain-like"/>
    <property type="match status" value="1"/>
</dbReference>
<sequence length="401" mass="46692">MDVLNVLDKLDQVEIFFEPIYSADEHIIVAYEVSGRIVEGESVIDITTFTYNEDIPEEIRAEVEQLVVRQAIEKVGEELENVDLYIPCNPNLLVLDFGESYFSLLKELVDEEKLSHIILVMNDYLFTTDLNQLHHLIKYIQTYGVKVSLSNVGAHSQLDSLLLLEPSVLCIDVDQLSYNKWGNQNYVFTTLRTLALKMGASLMVSKVDTLYQLQHGWKNGARYYKGAYLQKPAKDFIPRDTLKPRFRDECKQFIATEKKLITHKLEEIKLLERKIISSVESIIPTSKQADKLMELAKKLQNYAFRLYICDGEGFQTTPNICWKEGKWVIEKEALRKNWSWRPYFLENLLKMRQEQISDLSNAYSDIETGELTRTFSMALPNNEYLFIDISYDYLYEHNIVN</sequence>
<dbReference type="InterPro" id="IPR001633">
    <property type="entry name" value="EAL_dom"/>
</dbReference>
<dbReference type="Pfam" id="PF10388">
    <property type="entry name" value="YkuI_C"/>
    <property type="match status" value="1"/>
</dbReference>
<evidence type="ECO:0000313" key="3">
    <source>
        <dbReference type="Proteomes" id="UP000030437"/>
    </source>
</evidence>
<dbReference type="InterPro" id="IPR029151">
    <property type="entry name" value="Sensor-like_sf"/>
</dbReference>
<reference evidence="2 3" key="1">
    <citation type="submission" date="2014-02" db="EMBL/GenBank/DDBJ databases">
        <title>Draft genome sequence of Lysinibacillus odysseyi NBRC 100172.</title>
        <authorList>
            <person name="Zhang F."/>
            <person name="Wang G."/>
            <person name="Zhang L."/>
        </authorList>
    </citation>
    <scope>NUCLEOTIDE SEQUENCE [LARGE SCALE GENOMIC DNA]</scope>
    <source>
        <strain evidence="2 3">NBRC 100172</strain>
    </source>
</reference>
<dbReference type="Proteomes" id="UP000030437">
    <property type="component" value="Unassembled WGS sequence"/>
</dbReference>
<dbReference type="EMBL" id="JPVP01000059">
    <property type="protein sequence ID" value="KGR82596.1"/>
    <property type="molecule type" value="Genomic_DNA"/>
</dbReference>
<dbReference type="AlphaFoldDB" id="A0A0A3ICU2"/>
<dbReference type="Gene3D" id="3.20.20.450">
    <property type="entry name" value="EAL domain"/>
    <property type="match status" value="1"/>
</dbReference>
<dbReference type="PANTHER" id="PTHR33121">
    <property type="entry name" value="CYCLIC DI-GMP PHOSPHODIESTERASE PDEF"/>
    <property type="match status" value="1"/>
</dbReference>
<dbReference type="InterPro" id="IPR050706">
    <property type="entry name" value="Cyclic-di-GMP_PDE-like"/>
</dbReference>
<dbReference type="SUPFAM" id="SSF103190">
    <property type="entry name" value="Sensory domain-like"/>
    <property type="match status" value="1"/>
</dbReference>
<dbReference type="GO" id="GO:0071111">
    <property type="term" value="F:cyclic-guanylate-specific phosphodiesterase activity"/>
    <property type="evidence" value="ECO:0007669"/>
    <property type="project" value="InterPro"/>
</dbReference>
<accession>A0A0A3ICU2</accession>
<proteinExistence type="predicted"/>
<keyword evidence="3" id="KW-1185">Reference proteome</keyword>
<dbReference type="PROSITE" id="PS50883">
    <property type="entry name" value="EAL"/>
    <property type="match status" value="1"/>
</dbReference>
<dbReference type="OrthoDB" id="1673646at2"/>
<name>A0A0A3ICU2_9BACI</name>
<dbReference type="InterPro" id="IPR018842">
    <property type="entry name" value="YkuI_C"/>
</dbReference>
<protein>
    <submittedName>
        <fullName evidence="2">Diguanylate phosphodiesterase</fullName>
    </submittedName>
</protein>
<evidence type="ECO:0000313" key="2">
    <source>
        <dbReference type="EMBL" id="KGR82596.1"/>
    </source>
</evidence>
<evidence type="ECO:0000259" key="1">
    <source>
        <dbReference type="PROSITE" id="PS50883"/>
    </source>
</evidence>
<comment type="caution">
    <text evidence="2">The sequence shown here is derived from an EMBL/GenBank/DDBJ whole genome shotgun (WGS) entry which is preliminary data.</text>
</comment>